<name>A0ABR0AJ03_9CRUS</name>
<evidence type="ECO:0000313" key="3">
    <source>
        <dbReference type="Proteomes" id="UP001234178"/>
    </source>
</evidence>
<keyword evidence="3" id="KW-1185">Reference proteome</keyword>
<protein>
    <submittedName>
        <fullName evidence="2">Uncharacterized protein</fullName>
    </submittedName>
</protein>
<feature type="region of interest" description="Disordered" evidence="1">
    <location>
        <begin position="1"/>
        <end position="20"/>
    </location>
</feature>
<dbReference type="EMBL" id="JAOYFB010000037">
    <property type="protein sequence ID" value="KAK4025094.1"/>
    <property type="molecule type" value="Genomic_DNA"/>
</dbReference>
<dbReference type="Proteomes" id="UP001234178">
    <property type="component" value="Unassembled WGS sequence"/>
</dbReference>
<sequence length="59" mass="6670">MKIKTKSSTERMLEKKRPKKQINSCVCACAIFECQEDIRSPGKYESLPGLVPCISPVRL</sequence>
<accession>A0ABR0AJ03</accession>
<gene>
    <name evidence="2" type="ORF">OUZ56_010597</name>
</gene>
<reference evidence="2 3" key="1">
    <citation type="journal article" date="2023" name="Nucleic Acids Res.">
        <title>The hologenome of Daphnia magna reveals possible DNA methylation and microbiome-mediated evolution of the host genome.</title>
        <authorList>
            <person name="Chaturvedi A."/>
            <person name="Li X."/>
            <person name="Dhandapani V."/>
            <person name="Marshall H."/>
            <person name="Kissane S."/>
            <person name="Cuenca-Cambronero M."/>
            <person name="Asole G."/>
            <person name="Calvet F."/>
            <person name="Ruiz-Romero M."/>
            <person name="Marangio P."/>
            <person name="Guigo R."/>
            <person name="Rago D."/>
            <person name="Mirbahai L."/>
            <person name="Eastwood N."/>
            <person name="Colbourne J.K."/>
            <person name="Zhou J."/>
            <person name="Mallon E."/>
            <person name="Orsini L."/>
        </authorList>
    </citation>
    <scope>NUCLEOTIDE SEQUENCE [LARGE SCALE GENOMIC DNA]</scope>
    <source>
        <strain evidence="2">LRV0_1</strain>
    </source>
</reference>
<evidence type="ECO:0000256" key="1">
    <source>
        <dbReference type="SAM" id="MobiDB-lite"/>
    </source>
</evidence>
<organism evidence="2 3">
    <name type="scientific">Daphnia magna</name>
    <dbReference type="NCBI Taxonomy" id="35525"/>
    <lineage>
        <taxon>Eukaryota</taxon>
        <taxon>Metazoa</taxon>
        <taxon>Ecdysozoa</taxon>
        <taxon>Arthropoda</taxon>
        <taxon>Crustacea</taxon>
        <taxon>Branchiopoda</taxon>
        <taxon>Diplostraca</taxon>
        <taxon>Cladocera</taxon>
        <taxon>Anomopoda</taxon>
        <taxon>Daphniidae</taxon>
        <taxon>Daphnia</taxon>
    </lineage>
</organism>
<proteinExistence type="predicted"/>
<comment type="caution">
    <text evidence="2">The sequence shown here is derived from an EMBL/GenBank/DDBJ whole genome shotgun (WGS) entry which is preliminary data.</text>
</comment>
<evidence type="ECO:0000313" key="2">
    <source>
        <dbReference type="EMBL" id="KAK4025094.1"/>
    </source>
</evidence>